<feature type="region of interest" description="Disordered" evidence="1">
    <location>
        <begin position="1"/>
        <end position="22"/>
    </location>
</feature>
<organism evidence="2 3">
    <name type="scientific">Stephania cephalantha</name>
    <dbReference type="NCBI Taxonomy" id="152367"/>
    <lineage>
        <taxon>Eukaryota</taxon>
        <taxon>Viridiplantae</taxon>
        <taxon>Streptophyta</taxon>
        <taxon>Embryophyta</taxon>
        <taxon>Tracheophyta</taxon>
        <taxon>Spermatophyta</taxon>
        <taxon>Magnoliopsida</taxon>
        <taxon>Ranunculales</taxon>
        <taxon>Menispermaceae</taxon>
        <taxon>Menispermoideae</taxon>
        <taxon>Cissampelideae</taxon>
        <taxon>Stephania</taxon>
    </lineage>
</organism>
<accession>A0AAP0J449</accession>
<dbReference type="Proteomes" id="UP001419268">
    <property type="component" value="Unassembled WGS sequence"/>
</dbReference>
<dbReference type="AlphaFoldDB" id="A0AAP0J449"/>
<reference evidence="2 3" key="1">
    <citation type="submission" date="2024-01" db="EMBL/GenBank/DDBJ databases">
        <title>Genome assemblies of Stephania.</title>
        <authorList>
            <person name="Yang L."/>
        </authorList>
    </citation>
    <scope>NUCLEOTIDE SEQUENCE [LARGE SCALE GENOMIC DNA]</scope>
    <source>
        <strain evidence="2">JXDWG</strain>
        <tissue evidence="2">Leaf</tissue>
    </source>
</reference>
<evidence type="ECO:0000256" key="1">
    <source>
        <dbReference type="SAM" id="MobiDB-lite"/>
    </source>
</evidence>
<gene>
    <name evidence="2" type="ORF">Scep_015176</name>
</gene>
<protein>
    <submittedName>
        <fullName evidence="2">Uncharacterized protein</fullName>
    </submittedName>
</protein>
<keyword evidence="3" id="KW-1185">Reference proteome</keyword>
<dbReference type="EMBL" id="JBBNAG010000006">
    <property type="protein sequence ID" value="KAK9126330.1"/>
    <property type="molecule type" value="Genomic_DNA"/>
</dbReference>
<proteinExistence type="predicted"/>
<comment type="caution">
    <text evidence="2">The sequence shown here is derived from an EMBL/GenBank/DDBJ whole genome shotgun (WGS) entry which is preliminary data.</text>
</comment>
<evidence type="ECO:0000313" key="3">
    <source>
        <dbReference type="Proteomes" id="UP001419268"/>
    </source>
</evidence>
<evidence type="ECO:0000313" key="2">
    <source>
        <dbReference type="EMBL" id="KAK9126330.1"/>
    </source>
</evidence>
<sequence length="95" mass="11176">MTTRKSKSSTVTQQGRRRLPQLQPQLDNILDEINDEFNTNTINDVELEHTNDDDDDTCDKDTKLKEKKKTSLVWRHFEKLPKGKDGRKRAKCNYL</sequence>
<name>A0AAP0J449_9MAGN</name>